<dbReference type="PANTHER" id="PTHR22683">
    <property type="entry name" value="SPORULATION PROTEIN RELATED"/>
    <property type="match status" value="1"/>
</dbReference>
<dbReference type="AlphaFoldDB" id="F8X4T4"/>
<dbReference type="EMBL" id="ADLW01000020">
    <property type="protein sequence ID" value="EGK04773.1"/>
    <property type="molecule type" value="Genomic_DNA"/>
</dbReference>
<proteinExistence type="predicted"/>
<keyword evidence="1" id="KW-0472">Membrane</keyword>
<dbReference type="Pfam" id="PF09397">
    <property type="entry name" value="FtsK_gamma"/>
    <property type="match status" value="1"/>
</dbReference>
<dbReference type="PANTHER" id="PTHR22683:SF41">
    <property type="entry name" value="DNA TRANSLOCASE FTSK"/>
    <property type="match status" value="1"/>
</dbReference>
<dbReference type="InterPro" id="IPR018541">
    <property type="entry name" value="Ftsk_gamma"/>
</dbReference>
<sequence>MNTLVFSLIVVIVFIILFLLLDKRDKRKLTQKKDLTPECKHNCDTVDPDPYPEIKCEPEPAPEPKKIKDILDDVDVEFYIGSIAFEEAKKELPYIPVRYSLDDSLMYSNYGIDLNDRDPLFEESARLIVVHQQGSTSLVQRKFSIGYNRAGRIMDQLEAAGIVGPAQGSKSREVLIATECELEQKLNSLM</sequence>
<keyword evidence="1" id="KW-1133">Transmembrane helix</keyword>
<dbReference type="SUPFAM" id="SSF46785">
    <property type="entry name" value="Winged helix' DNA-binding domain"/>
    <property type="match status" value="1"/>
</dbReference>
<organism evidence="3 4">
    <name type="scientific">Dysgonomonas mossii DSM 22836</name>
    <dbReference type="NCBI Taxonomy" id="742767"/>
    <lineage>
        <taxon>Bacteria</taxon>
        <taxon>Pseudomonadati</taxon>
        <taxon>Bacteroidota</taxon>
        <taxon>Bacteroidia</taxon>
        <taxon>Bacteroidales</taxon>
        <taxon>Dysgonomonadaceae</taxon>
        <taxon>Dysgonomonas</taxon>
    </lineage>
</organism>
<dbReference type="Proteomes" id="UP000006420">
    <property type="component" value="Unassembled WGS sequence"/>
</dbReference>
<comment type="caution">
    <text evidence="3">The sequence shown here is derived from an EMBL/GenBank/DDBJ whole genome shotgun (WGS) entry which is preliminary data.</text>
</comment>
<dbReference type="InterPro" id="IPR036390">
    <property type="entry name" value="WH_DNA-bd_sf"/>
</dbReference>
<protein>
    <recommendedName>
        <fullName evidence="2">FtsK gamma domain-containing protein</fullName>
    </recommendedName>
</protein>
<evidence type="ECO:0000259" key="2">
    <source>
        <dbReference type="SMART" id="SM00843"/>
    </source>
</evidence>
<dbReference type="HOGENOM" id="CLU_1425946_0_0_10"/>
<accession>F8X4T4</accession>
<evidence type="ECO:0000313" key="4">
    <source>
        <dbReference type="Proteomes" id="UP000006420"/>
    </source>
</evidence>
<feature type="domain" description="FtsK gamma" evidence="2">
    <location>
        <begin position="114"/>
        <end position="179"/>
    </location>
</feature>
<reference evidence="3 4" key="1">
    <citation type="submission" date="2011-04" db="EMBL/GenBank/DDBJ databases">
        <title>The Genome Sequence of Dysgonomonas mossii DSM 22836.</title>
        <authorList>
            <consortium name="The Broad Institute Genome Sequencing Platform"/>
            <person name="Earl A."/>
            <person name="Ward D."/>
            <person name="Feldgarden M."/>
            <person name="Gevers D."/>
            <person name="Pudlo N."/>
            <person name="Martens E."/>
            <person name="Allen-Vercoe E."/>
            <person name="Young S.K."/>
            <person name="Zeng Q."/>
            <person name="Gargeya S."/>
            <person name="Fitzgerald M."/>
            <person name="Haas B."/>
            <person name="Abouelleil A."/>
            <person name="Alvarado L."/>
            <person name="Arachchi H.M."/>
            <person name="Berlin A."/>
            <person name="Brown A."/>
            <person name="Chapman S.B."/>
            <person name="Chen Z."/>
            <person name="Dunbar C."/>
            <person name="Freedman E."/>
            <person name="Gearin G."/>
            <person name="Gellesch M."/>
            <person name="Goldberg J."/>
            <person name="Griggs A."/>
            <person name="Gujja S."/>
            <person name="Heiman D."/>
            <person name="Howarth C."/>
            <person name="Larson L."/>
            <person name="Lui A."/>
            <person name="MacDonald P.J.P."/>
            <person name="Mehta T."/>
            <person name="Montmayeur A."/>
            <person name="Murphy C."/>
            <person name="Neiman D."/>
            <person name="Pearson M."/>
            <person name="Priest M."/>
            <person name="Roberts A."/>
            <person name="Saif S."/>
            <person name="Shea T."/>
            <person name="Shenoy N."/>
            <person name="Sisk P."/>
            <person name="Stolte C."/>
            <person name="Sykes S."/>
            <person name="Yandava C."/>
            <person name="Wortman J."/>
            <person name="Nusbaum C."/>
            <person name="Birren B."/>
        </authorList>
    </citation>
    <scope>NUCLEOTIDE SEQUENCE [LARGE SCALE GENOMIC DNA]</scope>
    <source>
        <strain evidence="3 4">DSM 22836</strain>
    </source>
</reference>
<dbReference type="eggNOG" id="COG1674">
    <property type="taxonomic scope" value="Bacteria"/>
</dbReference>
<evidence type="ECO:0000256" key="1">
    <source>
        <dbReference type="SAM" id="Phobius"/>
    </source>
</evidence>
<dbReference type="SMART" id="SM00843">
    <property type="entry name" value="Ftsk_gamma"/>
    <property type="match status" value="1"/>
</dbReference>
<feature type="transmembrane region" description="Helical" evidence="1">
    <location>
        <begin position="6"/>
        <end position="22"/>
    </location>
</feature>
<keyword evidence="1" id="KW-0812">Transmembrane</keyword>
<dbReference type="InterPro" id="IPR050206">
    <property type="entry name" value="FtsK/SpoIIIE/SftA"/>
</dbReference>
<name>F8X4T4_9BACT</name>
<dbReference type="InterPro" id="IPR036388">
    <property type="entry name" value="WH-like_DNA-bd_sf"/>
</dbReference>
<dbReference type="STRING" id="742767.HMPREF9456_03243"/>
<gene>
    <name evidence="3" type="ORF">HMPREF9456_03243</name>
</gene>
<keyword evidence="4" id="KW-1185">Reference proteome</keyword>
<evidence type="ECO:0000313" key="3">
    <source>
        <dbReference type="EMBL" id="EGK04773.1"/>
    </source>
</evidence>
<dbReference type="Gene3D" id="1.10.10.10">
    <property type="entry name" value="Winged helix-like DNA-binding domain superfamily/Winged helix DNA-binding domain"/>
    <property type="match status" value="1"/>
</dbReference>